<organism evidence="2 3">
    <name type="scientific">Skermanella aerolata</name>
    <dbReference type="NCBI Taxonomy" id="393310"/>
    <lineage>
        <taxon>Bacteria</taxon>
        <taxon>Pseudomonadati</taxon>
        <taxon>Pseudomonadota</taxon>
        <taxon>Alphaproteobacteria</taxon>
        <taxon>Rhodospirillales</taxon>
        <taxon>Azospirillaceae</taxon>
        <taxon>Skermanella</taxon>
    </lineage>
</organism>
<protein>
    <submittedName>
        <fullName evidence="2">Uncharacterized protein</fullName>
    </submittedName>
</protein>
<proteinExistence type="predicted"/>
<evidence type="ECO:0000256" key="1">
    <source>
        <dbReference type="SAM" id="MobiDB-lite"/>
    </source>
</evidence>
<reference evidence="2 3" key="1">
    <citation type="submission" date="2019-07" db="EMBL/GenBank/DDBJ databases">
        <title>Whole genome shotgun sequence of Skermanella aerolata NBRC 106429.</title>
        <authorList>
            <person name="Hosoyama A."/>
            <person name="Uohara A."/>
            <person name="Ohji S."/>
            <person name="Ichikawa N."/>
        </authorList>
    </citation>
    <scope>NUCLEOTIDE SEQUENCE [LARGE SCALE GENOMIC DNA]</scope>
    <source>
        <strain evidence="2 3">NBRC 106429</strain>
    </source>
</reference>
<dbReference type="Proteomes" id="UP000321523">
    <property type="component" value="Unassembled WGS sequence"/>
</dbReference>
<sequence length="102" mass="11024">MDQDEIGNGIERRQPLQPQANGFLSRGAAGDRFRHPKPLHRSVVKLTVGRLDHYLYGIDGIVAKKCADRMVQHGAAPQILILFGAVSAKALAGAGGDDQRHT</sequence>
<comment type="caution">
    <text evidence="2">The sequence shown here is derived from an EMBL/GenBank/DDBJ whole genome shotgun (WGS) entry which is preliminary data.</text>
</comment>
<dbReference type="EMBL" id="BJYZ01000025">
    <property type="protein sequence ID" value="GEO41043.1"/>
    <property type="molecule type" value="Genomic_DNA"/>
</dbReference>
<feature type="region of interest" description="Disordered" evidence="1">
    <location>
        <begin position="1"/>
        <end position="35"/>
    </location>
</feature>
<accession>A0A512DX46</accession>
<name>A0A512DX46_9PROT</name>
<evidence type="ECO:0000313" key="3">
    <source>
        <dbReference type="Proteomes" id="UP000321523"/>
    </source>
</evidence>
<gene>
    <name evidence="2" type="ORF">SAE02_51910</name>
</gene>
<evidence type="ECO:0000313" key="2">
    <source>
        <dbReference type="EMBL" id="GEO41043.1"/>
    </source>
</evidence>
<keyword evidence="3" id="KW-1185">Reference proteome</keyword>
<dbReference type="AlphaFoldDB" id="A0A512DX46"/>